<evidence type="ECO:0000256" key="2">
    <source>
        <dbReference type="ARBA" id="ARBA00022448"/>
    </source>
</evidence>
<dbReference type="Pfam" id="PF00324">
    <property type="entry name" value="AA_permease"/>
    <property type="match status" value="1"/>
</dbReference>
<name>A0A2T6BGW4_9BACL</name>
<dbReference type="OrthoDB" id="9780162at2"/>
<evidence type="ECO:0000256" key="5">
    <source>
        <dbReference type="ARBA" id="ARBA00022989"/>
    </source>
</evidence>
<keyword evidence="10" id="KW-1185">Reference proteome</keyword>
<dbReference type="AlphaFoldDB" id="A0A2T6BGW4"/>
<feature type="transmembrane region" description="Helical" evidence="7">
    <location>
        <begin position="380"/>
        <end position="405"/>
    </location>
</feature>
<dbReference type="GO" id="GO:0016020">
    <property type="term" value="C:membrane"/>
    <property type="evidence" value="ECO:0007669"/>
    <property type="project" value="UniProtKB-SubCell"/>
</dbReference>
<protein>
    <submittedName>
        <fullName evidence="9">Lysine:proton symporter (AAT family)</fullName>
    </submittedName>
</protein>
<organism evidence="9 10">
    <name type="scientific">Melghirimyces profundicolus</name>
    <dbReference type="NCBI Taxonomy" id="1242148"/>
    <lineage>
        <taxon>Bacteria</taxon>
        <taxon>Bacillati</taxon>
        <taxon>Bacillota</taxon>
        <taxon>Bacilli</taxon>
        <taxon>Bacillales</taxon>
        <taxon>Thermoactinomycetaceae</taxon>
        <taxon>Melghirimyces</taxon>
    </lineage>
</organism>
<evidence type="ECO:0000256" key="1">
    <source>
        <dbReference type="ARBA" id="ARBA00004141"/>
    </source>
</evidence>
<dbReference type="PIRSF" id="PIRSF006060">
    <property type="entry name" value="AA_transporter"/>
    <property type="match status" value="1"/>
</dbReference>
<dbReference type="InterPro" id="IPR004840">
    <property type="entry name" value="Amino_acid_permease_CS"/>
</dbReference>
<dbReference type="Gene3D" id="1.20.1740.10">
    <property type="entry name" value="Amino acid/polyamine transporter I"/>
    <property type="match status" value="1"/>
</dbReference>
<dbReference type="InterPro" id="IPR050524">
    <property type="entry name" value="APC_YAT"/>
</dbReference>
<dbReference type="Proteomes" id="UP000244240">
    <property type="component" value="Unassembled WGS sequence"/>
</dbReference>
<dbReference type="GO" id="GO:0015171">
    <property type="term" value="F:amino acid transmembrane transporter activity"/>
    <property type="evidence" value="ECO:0007669"/>
    <property type="project" value="TreeGrafter"/>
</dbReference>
<dbReference type="PANTHER" id="PTHR43341">
    <property type="entry name" value="AMINO ACID PERMEASE"/>
    <property type="match status" value="1"/>
</dbReference>
<feature type="transmembrane region" description="Helical" evidence="7">
    <location>
        <begin position="540"/>
        <end position="560"/>
    </location>
</feature>
<dbReference type="PROSITE" id="PS00218">
    <property type="entry name" value="AMINO_ACID_PERMEASE_1"/>
    <property type="match status" value="1"/>
</dbReference>
<feature type="transmembrane region" description="Helical" evidence="7">
    <location>
        <begin position="464"/>
        <end position="489"/>
    </location>
</feature>
<feature type="transmembrane region" description="Helical" evidence="7">
    <location>
        <begin position="338"/>
        <end position="360"/>
    </location>
</feature>
<evidence type="ECO:0000313" key="10">
    <source>
        <dbReference type="Proteomes" id="UP000244240"/>
    </source>
</evidence>
<feature type="transmembrane region" description="Helical" evidence="7">
    <location>
        <begin position="116"/>
        <end position="137"/>
    </location>
</feature>
<keyword evidence="5 7" id="KW-1133">Transmembrane helix</keyword>
<dbReference type="EMBL" id="QBKR01000019">
    <property type="protein sequence ID" value="PTX55313.1"/>
    <property type="molecule type" value="Genomic_DNA"/>
</dbReference>
<evidence type="ECO:0000256" key="6">
    <source>
        <dbReference type="ARBA" id="ARBA00023136"/>
    </source>
</evidence>
<accession>A0A2T6BGW4</accession>
<keyword evidence="4" id="KW-0029">Amino-acid transport</keyword>
<keyword evidence="6 7" id="KW-0472">Membrane</keyword>
<feature type="transmembrane region" description="Helical" evidence="7">
    <location>
        <begin position="143"/>
        <end position="160"/>
    </location>
</feature>
<evidence type="ECO:0000259" key="8">
    <source>
        <dbReference type="Pfam" id="PF00324"/>
    </source>
</evidence>
<evidence type="ECO:0000256" key="3">
    <source>
        <dbReference type="ARBA" id="ARBA00022692"/>
    </source>
</evidence>
<comment type="subcellular location">
    <subcellularLocation>
        <location evidence="1">Membrane</location>
        <topology evidence="1">Multi-pass membrane protein</topology>
    </subcellularLocation>
</comment>
<evidence type="ECO:0000256" key="7">
    <source>
        <dbReference type="SAM" id="Phobius"/>
    </source>
</evidence>
<feature type="transmembrane region" description="Helical" evidence="7">
    <location>
        <begin position="509"/>
        <end position="528"/>
    </location>
</feature>
<keyword evidence="2" id="KW-0813">Transport</keyword>
<feature type="transmembrane region" description="Helical" evidence="7">
    <location>
        <begin position="225"/>
        <end position="243"/>
    </location>
</feature>
<feature type="transmembrane region" description="Helical" evidence="7">
    <location>
        <begin position="255"/>
        <end position="276"/>
    </location>
</feature>
<feature type="transmembrane region" description="Helical" evidence="7">
    <location>
        <begin position="197"/>
        <end position="219"/>
    </location>
</feature>
<dbReference type="InterPro" id="IPR004841">
    <property type="entry name" value="AA-permease/SLC12A_dom"/>
</dbReference>
<sequence>MSSRQEVRGDRGWPVKGGIAEVRACPLHVRAGPVSEQGRDCHTGGIPVWSAISEGDAGGTTPPIPFGGVFFIQAHSFRARSREGVYETLSTVSRNGIQTESRGQGGLRRELKARHLSMIAIGGAIGTGLFVASGSSIATAGPGGALAAYVAVGIMVYFLMTSLGEMSSYMPVAGSFSTYSSRFVDPALGFAMGWNYWYNWAITIAADLSAATLVMKFWFPDSPSVLWSALFLLLMFILNFLSVRGFGEAEYWFSMIKVGTVVIFLIVGLLMIVGIMGGEAVGLKNWTIEDAPFHGGGAAILAVFMVAGFSFQGTELIGVAAGESENPRRNVPRAVRQVFWRILLFYVLAIFVVGLLIPFTDPKLLNDDVRNVAVSPFTIIFDRAGVAFAASVMNAVILTAVLSAGNSGMYASTRMLWHLAKEGHAPRFFARVNRRGIPVFALLATTAVGMLAFLASVFGDGAVYTWLLNASGLSGFIVWLGIAISHYRFRKAFVAQGKDLSELPYRAKWFPFGPLFAFALCLIVIGGQNYSAFTGGQVDWYGILVSYIGLPLFLALWFGYKWIKGTRVVPLKECRFDDSE</sequence>
<keyword evidence="3 7" id="KW-0812">Transmembrane</keyword>
<dbReference type="FunFam" id="1.20.1740.10:FF:000001">
    <property type="entry name" value="Amino acid permease"/>
    <property type="match status" value="1"/>
</dbReference>
<dbReference type="NCBIfam" id="NF008094">
    <property type="entry name" value="PRK10836.1"/>
    <property type="match status" value="1"/>
</dbReference>
<evidence type="ECO:0000313" key="9">
    <source>
        <dbReference type="EMBL" id="PTX55313.1"/>
    </source>
</evidence>
<feature type="transmembrane region" description="Helical" evidence="7">
    <location>
        <begin position="296"/>
        <end position="317"/>
    </location>
</feature>
<reference evidence="9 10" key="1">
    <citation type="submission" date="2018-04" db="EMBL/GenBank/DDBJ databases">
        <title>Genomic Encyclopedia of Archaeal and Bacterial Type Strains, Phase II (KMG-II): from individual species to whole genera.</title>
        <authorList>
            <person name="Goeker M."/>
        </authorList>
    </citation>
    <scope>NUCLEOTIDE SEQUENCE [LARGE SCALE GENOMIC DNA]</scope>
    <source>
        <strain evidence="9 10">DSM 45787</strain>
    </source>
</reference>
<dbReference type="PANTHER" id="PTHR43341:SF1">
    <property type="entry name" value="GENERAL AMINO-ACID PERMEASE GAP1"/>
    <property type="match status" value="1"/>
</dbReference>
<feature type="transmembrane region" description="Helical" evidence="7">
    <location>
        <begin position="437"/>
        <end position="458"/>
    </location>
</feature>
<comment type="caution">
    <text evidence="9">The sequence shown here is derived from an EMBL/GenBank/DDBJ whole genome shotgun (WGS) entry which is preliminary data.</text>
</comment>
<feature type="domain" description="Amino acid permease/ SLC12A" evidence="8">
    <location>
        <begin position="115"/>
        <end position="567"/>
    </location>
</feature>
<gene>
    <name evidence="9" type="ORF">C8P63_11920</name>
</gene>
<proteinExistence type="predicted"/>
<evidence type="ECO:0000256" key="4">
    <source>
        <dbReference type="ARBA" id="ARBA00022970"/>
    </source>
</evidence>